<evidence type="ECO:0000313" key="2">
    <source>
        <dbReference type="Proteomes" id="UP000501891"/>
    </source>
</evidence>
<dbReference type="Proteomes" id="UP000501891">
    <property type="component" value="Chromosome"/>
</dbReference>
<gene>
    <name evidence="1" type="ORF">HHL28_17695</name>
</gene>
<dbReference type="AlphaFoldDB" id="A0A858RBD1"/>
<dbReference type="EMBL" id="CP051775">
    <property type="protein sequence ID" value="QJE74651.1"/>
    <property type="molecule type" value="Genomic_DNA"/>
</dbReference>
<protein>
    <submittedName>
        <fullName evidence="1">Uncharacterized protein</fullName>
    </submittedName>
</protein>
<sequence>MATMTFAKDVTASARIHREVLDQFAAIVRSHLSETQDAFARESLADLLDSISEQRAGFDALIAVAGPSLKLAA</sequence>
<keyword evidence="2" id="KW-1185">Reference proteome</keyword>
<accession>A0A858RBD1</accession>
<organism evidence="1 2">
    <name type="scientific">Aerophototrophica crusticola</name>
    <dbReference type="NCBI Taxonomy" id="1709002"/>
    <lineage>
        <taxon>Bacteria</taxon>
        <taxon>Pseudomonadati</taxon>
        <taxon>Pseudomonadota</taxon>
        <taxon>Alphaproteobacteria</taxon>
        <taxon>Rhodospirillales</taxon>
        <taxon>Rhodospirillaceae</taxon>
        <taxon>Aerophototrophica</taxon>
    </lineage>
</organism>
<proteinExistence type="predicted"/>
<name>A0A858RBD1_9PROT</name>
<dbReference type="KEGG" id="acru:HHL28_17695"/>
<reference evidence="1" key="1">
    <citation type="submission" date="2020-04" db="EMBL/GenBank/DDBJ databases">
        <title>A desert anoxygenic phototrophic bacterium fixes CO2 using RubisCO under aerobic conditions.</title>
        <authorList>
            <person name="Tang K."/>
        </authorList>
    </citation>
    <scope>NUCLEOTIDE SEQUENCE [LARGE SCALE GENOMIC DNA]</scope>
    <source>
        <strain evidence="1">MIMtkB3</strain>
    </source>
</reference>
<evidence type="ECO:0000313" key="1">
    <source>
        <dbReference type="EMBL" id="QJE74651.1"/>
    </source>
</evidence>